<dbReference type="AlphaFoldDB" id="A0A4Y2L9F2"/>
<protein>
    <submittedName>
        <fullName evidence="2">Uncharacterized protein</fullName>
    </submittedName>
</protein>
<proteinExistence type="predicted"/>
<dbReference type="Proteomes" id="UP000499080">
    <property type="component" value="Unassembled WGS sequence"/>
</dbReference>
<name>A0A4Y2L9F2_ARAVE</name>
<evidence type="ECO:0000256" key="1">
    <source>
        <dbReference type="SAM" id="MobiDB-lite"/>
    </source>
</evidence>
<keyword evidence="3" id="KW-1185">Reference proteome</keyword>
<evidence type="ECO:0000313" key="3">
    <source>
        <dbReference type="Proteomes" id="UP000499080"/>
    </source>
</evidence>
<evidence type="ECO:0000313" key="2">
    <source>
        <dbReference type="EMBL" id="GBN11305.1"/>
    </source>
</evidence>
<gene>
    <name evidence="2" type="ORF">AVEN_149960_1</name>
</gene>
<reference evidence="2 3" key="1">
    <citation type="journal article" date="2019" name="Sci. Rep.">
        <title>Orb-weaving spider Araneus ventricosus genome elucidates the spidroin gene catalogue.</title>
        <authorList>
            <person name="Kono N."/>
            <person name="Nakamura H."/>
            <person name="Ohtoshi R."/>
            <person name="Moran D.A.P."/>
            <person name="Shinohara A."/>
            <person name="Yoshida Y."/>
            <person name="Fujiwara M."/>
            <person name="Mori M."/>
            <person name="Tomita M."/>
            <person name="Arakawa K."/>
        </authorList>
    </citation>
    <scope>NUCLEOTIDE SEQUENCE [LARGE SCALE GENOMIC DNA]</scope>
</reference>
<sequence length="198" mass="22944">MGSQIVDIVKQIDSGKEDSFLCMYTAAKNVIQSNMRVKQIKSFHAVFDMVYGLFWRYMHEKVVSPALSKMIPPRQLKEAYDTYQKYIQKEEEGNEFELQCLLYCIQEEMERENPSKIPNPLYSRLTQQMKAMSEYIITLLVSVSLPNVEKPSTETTPSVRAEQEWKAVSVTKPSIEATPSIEEEQEWEAINETSLDQK</sequence>
<organism evidence="2 3">
    <name type="scientific">Araneus ventricosus</name>
    <name type="common">Orbweaver spider</name>
    <name type="synonym">Epeira ventricosa</name>
    <dbReference type="NCBI Taxonomy" id="182803"/>
    <lineage>
        <taxon>Eukaryota</taxon>
        <taxon>Metazoa</taxon>
        <taxon>Ecdysozoa</taxon>
        <taxon>Arthropoda</taxon>
        <taxon>Chelicerata</taxon>
        <taxon>Arachnida</taxon>
        <taxon>Araneae</taxon>
        <taxon>Araneomorphae</taxon>
        <taxon>Entelegynae</taxon>
        <taxon>Araneoidea</taxon>
        <taxon>Araneidae</taxon>
        <taxon>Araneus</taxon>
    </lineage>
</organism>
<accession>A0A4Y2L9F2</accession>
<comment type="caution">
    <text evidence="2">The sequence shown here is derived from an EMBL/GenBank/DDBJ whole genome shotgun (WGS) entry which is preliminary data.</text>
</comment>
<dbReference type="EMBL" id="BGPR01117914">
    <property type="protein sequence ID" value="GBN11305.1"/>
    <property type="molecule type" value="Genomic_DNA"/>
</dbReference>
<feature type="region of interest" description="Disordered" evidence="1">
    <location>
        <begin position="177"/>
        <end position="198"/>
    </location>
</feature>